<gene>
    <name evidence="3" type="ORF">GGR37_003107</name>
</gene>
<dbReference type="GO" id="GO:0120147">
    <property type="term" value="F:formylglycine-generating oxidase activity"/>
    <property type="evidence" value="ECO:0007669"/>
    <property type="project" value="TreeGrafter"/>
</dbReference>
<dbReference type="InterPro" id="IPR016187">
    <property type="entry name" value="CTDL_fold"/>
</dbReference>
<organism evidence="3 4">
    <name type="scientific">Novosphingobium taihuense</name>
    <dbReference type="NCBI Taxonomy" id="260085"/>
    <lineage>
        <taxon>Bacteria</taxon>
        <taxon>Pseudomonadati</taxon>
        <taxon>Pseudomonadota</taxon>
        <taxon>Alphaproteobacteria</taxon>
        <taxon>Sphingomonadales</taxon>
        <taxon>Sphingomonadaceae</taxon>
        <taxon>Novosphingobium</taxon>
    </lineage>
</organism>
<feature type="domain" description="Sulfatase-modifying factor enzyme-like" evidence="2">
    <location>
        <begin position="47"/>
        <end position="280"/>
    </location>
</feature>
<dbReference type="InterPro" id="IPR051043">
    <property type="entry name" value="Sulfatase_Mod_Factor_Kinase"/>
</dbReference>
<evidence type="ECO:0000256" key="1">
    <source>
        <dbReference type="SAM" id="SignalP"/>
    </source>
</evidence>
<comment type="caution">
    <text evidence="3">The sequence shown here is derived from an EMBL/GenBank/DDBJ whole genome shotgun (WGS) entry which is preliminary data.</text>
</comment>
<proteinExistence type="predicted"/>
<reference evidence="3 4" key="1">
    <citation type="submission" date="2020-08" db="EMBL/GenBank/DDBJ databases">
        <title>Genomic Encyclopedia of Type Strains, Phase IV (KMG-IV): sequencing the most valuable type-strain genomes for metagenomic binning, comparative biology and taxonomic classification.</title>
        <authorList>
            <person name="Goeker M."/>
        </authorList>
    </citation>
    <scope>NUCLEOTIDE SEQUENCE [LARGE SCALE GENOMIC DNA]</scope>
    <source>
        <strain evidence="3 4">DSM 17507</strain>
    </source>
</reference>
<feature type="signal peptide" evidence="1">
    <location>
        <begin position="1"/>
        <end position="19"/>
    </location>
</feature>
<dbReference type="SUPFAM" id="SSF56436">
    <property type="entry name" value="C-type lectin-like"/>
    <property type="match status" value="1"/>
</dbReference>
<dbReference type="PANTHER" id="PTHR23150:SF35">
    <property type="entry name" value="BLL6746 PROTEIN"/>
    <property type="match status" value="1"/>
</dbReference>
<dbReference type="Gene3D" id="3.90.1580.10">
    <property type="entry name" value="paralog of FGE (formylglycine-generating enzyme)"/>
    <property type="match status" value="1"/>
</dbReference>
<evidence type="ECO:0000313" key="4">
    <source>
        <dbReference type="Proteomes" id="UP000538566"/>
    </source>
</evidence>
<dbReference type="InterPro" id="IPR042095">
    <property type="entry name" value="SUMF_sf"/>
</dbReference>
<feature type="chain" id="PRO_5031110498" evidence="1">
    <location>
        <begin position="20"/>
        <end position="285"/>
    </location>
</feature>
<keyword evidence="4" id="KW-1185">Reference proteome</keyword>
<evidence type="ECO:0000313" key="3">
    <source>
        <dbReference type="EMBL" id="MBB4614817.1"/>
    </source>
</evidence>
<keyword evidence="1" id="KW-0732">Signal</keyword>
<sequence length="285" mass="31063">MSVLLLLAAAAAEALPANGYVPPKVAAPPPRFPPVVAGAAFTDCRDCPEMVVIAPGTFVMGSSAQERKALGVLAMFDRMEEPRHRVTIGYRFAVARYSVTFDEWDACVADGGCNGYRPDDAGWGRGRRPVINVNFADAQGYVAWLSKRTGQRYRLLSEAEWEYAGRGGTETWYPFGNFIDATKANYGNHHDRTTPVGSYPPNGFGLHDMTANVAQWVQDCHHDDYVGAPTDGSAWLSGPCTLRNVRGGGWSLSGWSVRVAQRIGDPPGARNDHLGFRVARDMPQD</sequence>
<dbReference type="OrthoDB" id="9768004at2"/>
<name>A0A7W7AEV7_9SPHN</name>
<accession>A0A7W7AEV7</accession>
<evidence type="ECO:0000259" key="2">
    <source>
        <dbReference type="Pfam" id="PF03781"/>
    </source>
</evidence>
<dbReference type="Proteomes" id="UP000538566">
    <property type="component" value="Unassembled WGS sequence"/>
</dbReference>
<dbReference type="EMBL" id="JACHOA010000006">
    <property type="protein sequence ID" value="MBB4614817.1"/>
    <property type="molecule type" value="Genomic_DNA"/>
</dbReference>
<dbReference type="AlphaFoldDB" id="A0A7W7AEV7"/>
<dbReference type="RefSeq" id="WP_144906241.1">
    <property type="nucleotide sequence ID" value="NZ_JACHOA010000006.1"/>
</dbReference>
<dbReference type="PANTHER" id="PTHR23150">
    <property type="entry name" value="SULFATASE MODIFYING FACTOR 1, 2"/>
    <property type="match status" value="1"/>
</dbReference>
<dbReference type="InterPro" id="IPR005532">
    <property type="entry name" value="SUMF_dom"/>
</dbReference>
<protein>
    <submittedName>
        <fullName evidence="3">Formylglycine-generating enzyme required for sulfatase activity</fullName>
    </submittedName>
</protein>
<dbReference type="Pfam" id="PF03781">
    <property type="entry name" value="FGE-sulfatase"/>
    <property type="match status" value="1"/>
</dbReference>